<feature type="transmembrane region" description="Helical" evidence="3">
    <location>
        <begin position="80"/>
        <end position="99"/>
    </location>
</feature>
<dbReference type="InterPro" id="IPR012340">
    <property type="entry name" value="NA-bd_OB-fold"/>
</dbReference>
<name>A0A1M6R7F9_9GAMM</name>
<dbReference type="GO" id="GO:0043488">
    <property type="term" value="P:regulation of mRNA stability"/>
    <property type="evidence" value="ECO:0007669"/>
    <property type="project" value="TreeGrafter"/>
</dbReference>
<sequence>MNQKGLLTAWNDAKGFGFITPEGGGERVFAHVSTYAGRGRPDSNRKVTYSLARDDQGRPRAGRFQYAGAARIIARMAPGVWVAGAVVLVFSASLAGLFYRGYLPVSIIAAYGGVSLLLFVMYWIDKRAAQRGVQRTAEKTLHIFELCCGWPGALMAQQVFRHKTRKGSYQYVFWLAVLANLGALGWLLIAPEAMNWRQQFGFDLSKSLRPLIW</sequence>
<dbReference type="InterPro" id="IPR019844">
    <property type="entry name" value="CSD_CS"/>
</dbReference>
<reference evidence="6" key="1">
    <citation type="submission" date="2016-11" db="EMBL/GenBank/DDBJ databases">
        <authorList>
            <person name="Varghese N."/>
            <person name="Submissions S."/>
        </authorList>
    </citation>
    <scope>NUCLEOTIDE SEQUENCE [LARGE SCALE GENOMIC DNA]</scope>
    <source>
        <strain evidence="6">CGMCC 1.10835</strain>
    </source>
</reference>
<feature type="transmembrane region" description="Helical" evidence="3">
    <location>
        <begin position="171"/>
        <end position="189"/>
    </location>
</feature>
<evidence type="ECO:0000259" key="4">
    <source>
        <dbReference type="PROSITE" id="PS51857"/>
    </source>
</evidence>
<dbReference type="EMBL" id="FRAQ01000001">
    <property type="protein sequence ID" value="SHK28356.1"/>
    <property type="molecule type" value="Genomic_DNA"/>
</dbReference>
<evidence type="ECO:0000313" key="5">
    <source>
        <dbReference type="EMBL" id="SHK28356.1"/>
    </source>
</evidence>
<dbReference type="SUPFAM" id="SSF50249">
    <property type="entry name" value="Nucleic acid-binding proteins"/>
    <property type="match status" value="1"/>
</dbReference>
<evidence type="ECO:0000256" key="2">
    <source>
        <dbReference type="RuleBase" id="RU000408"/>
    </source>
</evidence>
<dbReference type="PANTHER" id="PTHR12962:SF1">
    <property type="entry name" value="COLD SHOCK DOMAIN-CONTAINING PROTEIN CG9705"/>
    <property type="match status" value="1"/>
</dbReference>
<dbReference type="PROSITE" id="PS00352">
    <property type="entry name" value="CSD_1"/>
    <property type="match status" value="1"/>
</dbReference>
<accession>A0A1M6R7F9</accession>
<dbReference type="GO" id="GO:0003730">
    <property type="term" value="F:mRNA 3'-UTR binding"/>
    <property type="evidence" value="ECO:0007669"/>
    <property type="project" value="TreeGrafter"/>
</dbReference>
<dbReference type="SMART" id="SM00357">
    <property type="entry name" value="CSP"/>
    <property type="match status" value="1"/>
</dbReference>
<keyword evidence="3" id="KW-1133">Transmembrane helix</keyword>
<protein>
    <submittedName>
        <fullName evidence="5">Uncharacterized membrane protein YsdA, DUF1294 family</fullName>
    </submittedName>
</protein>
<dbReference type="OrthoDB" id="72963at2"/>
<dbReference type="PANTHER" id="PTHR12962">
    <property type="entry name" value="CALCIUM-REGULATED HEAT STABLE PROTEIN CRHSP-24-RELATED"/>
    <property type="match status" value="1"/>
</dbReference>
<feature type="transmembrane region" description="Helical" evidence="3">
    <location>
        <begin position="105"/>
        <end position="124"/>
    </location>
</feature>
<keyword evidence="1" id="KW-0597">Phosphoprotein</keyword>
<dbReference type="RefSeq" id="WP_072796404.1">
    <property type="nucleotide sequence ID" value="NZ_FRAQ01000001.1"/>
</dbReference>
<dbReference type="STRING" id="564117.SAMN05216369_1345"/>
<organism evidence="5 6">
    <name type="scientific">Marinobacter antarcticus</name>
    <dbReference type="NCBI Taxonomy" id="564117"/>
    <lineage>
        <taxon>Bacteria</taxon>
        <taxon>Pseudomonadati</taxon>
        <taxon>Pseudomonadota</taxon>
        <taxon>Gammaproteobacteria</taxon>
        <taxon>Pseudomonadales</taxon>
        <taxon>Marinobacteraceae</taxon>
        <taxon>Marinobacter</taxon>
    </lineage>
</organism>
<dbReference type="AlphaFoldDB" id="A0A1M6R7F9"/>
<dbReference type="Pfam" id="PF00313">
    <property type="entry name" value="CSD"/>
    <property type="match status" value="1"/>
</dbReference>
<keyword evidence="3" id="KW-0472">Membrane</keyword>
<dbReference type="Pfam" id="PF06961">
    <property type="entry name" value="DUF1294"/>
    <property type="match status" value="1"/>
</dbReference>
<dbReference type="InterPro" id="IPR010718">
    <property type="entry name" value="DUF1294"/>
</dbReference>
<evidence type="ECO:0000313" key="6">
    <source>
        <dbReference type="Proteomes" id="UP000184497"/>
    </source>
</evidence>
<evidence type="ECO:0000256" key="1">
    <source>
        <dbReference type="ARBA" id="ARBA00022553"/>
    </source>
</evidence>
<dbReference type="InterPro" id="IPR052069">
    <property type="entry name" value="Ca-reg_mRNA-binding_domain"/>
</dbReference>
<dbReference type="Gene3D" id="2.40.50.140">
    <property type="entry name" value="Nucleic acid-binding proteins"/>
    <property type="match status" value="1"/>
</dbReference>
<feature type="domain" description="CSD" evidence="4">
    <location>
        <begin position="2"/>
        <end position="74"/>
    </location>
</feature>
<gene>
    <name evidence="5" type="ORF">SAMN05216369_1345</name>
</gene>
<dbReference type="InterPro" id="IPR002059">
    <property type="entry name" value="CSP_DNA-bd"/>
</dbReference>
<dbReference type="Proteomes" id="UP000184497">
    <property type="component" value="Unassembled WGS sequence"/>
</dbReference>
<comment type="subcellular location">
    <subcellularLocation>
        <location evidence="2">Cytoplasm</location>
    </subcellularLocation>
</comment>
<dbReference type="PROSITE" id="PS51857">
    <property type="entry name" value="CSD_2"/>
    <property type="match status" value="1"/>
</dbReference>
<evidence type="ECO:0000256" key="3">
    <source>
        <dbReference type="SAM" id="Phobius"/>
    </source>
</evidence>
<dbReference type="GO" id="GO:0005829">
    <property type="term" value="C:cytosol"/>
    <property type="evidence" value="ECO:0007669"/>
    <property type="project" value="UniProtKB-ARBA"/>
</dbReference>
<keyword evidence="3" id="KW-0812">Transmembrane</keyword>
<proteinExistence type="predicted"/>
<dbReference type="InterPro" id="IPR011129">
    <property type="entry name" value="CSD"/>
</dbReference>
<dbReference type="CDD" id="cd04458">
    <property type="entry name" value="CSP_CDS"/>
    <property type="match status" value="1"/>
</dbReference>
<keyword evidence="6" id="KW-1185">Reference proteome</keyword>